<comment type="similarity">
    <text evidence="4">Belongs to the CDIP1/LITAF family.</text>
</comment>
<dbReference type="InterPro" id="IPR037519">
    <property type="entry name" value="LITAF_fam"/>
</dbReference>
<evidence type="ECO:0000256" key="1">
    <source>
        <dbReference type="ARBA" id="ARBA00004414"/>
    </source>
</evidence>
<sequence>MTSIYPKDEKQSFPPTYEQATNYPQAPPIPSLFGMHSPSATILQPQQQPMNMYSPTPMVPPPNGMYPPINTMAIGAGSYPTAGTNPPAQGLPVASHMLITTQSLIYGDHPIQCVCPYCHQTIATRLERRTGLVPWLVCGGILLFGGWLGCCLIPFCMDGLKDTEHYCPNCAVLLGTRRLHQFRCAILAIVQARLITELPAFGLNPFAKMRMRPGRLFWRSDPLKSESVPVQLLSIPVGSSKILAARIDPEISDQFLTVSGWNPPARISLENELNLSEPTKPLLAQTIGTSAKERRIKKKLPSWDSNPYLLLSGQMS</sequence>
<evidence type="ECO:0000256" key="3">
    <source>
        <dbReference type="ARBA" id="ARBA00004630"/>
    </source>
</evidence>
<dbReference type="GO" id="GO:0031902">
    <property type="term" value="C:late endosome membrane"/>
    <property type="evidence" value="ECO:0007669"/>
    <property type="project" value="UniProtKB-SubCell"/>
</dbReference>
<accession>A0A814AUX5</accession>
<evidence type="ECO:0000256" key="9">
    <source>
        <dbReference type="SAM" id="Phobius"/>
    </source>
</evidence>
<organism evidence="11 12">
    <name type="scientific">Adineta ricciae</name>
    <name type="common">Rotifer</name>
    <dbReference type="NCBI Taxonomy" id="249248"/>
    <lineage>
        <taxon>Eukaryota</taxon>
        <taxon>Metazoa</taxon>
        <taxon>Spiralia</taxon>
        <taxon>Gnathifera</taxon>
        <taxon>Rotifera</taxon>
        <taxon>Eurotatoria</taxon>
        <taxon>Bdelloidea</taxon>
        <taxon>Adinetida</taxon>
        <taxon>Adinetidae</taxon>
        <taxon>Adineta</taxon>
    </lineage>
</organism>
<dbReference type="Proteomes" id="UP000663828">
    <property type="component" value="Unassembled WGS sequence"/>
</dbReference>
<feature type="compositionally biased region" description="Basic and acidic residues" evidence="8">
    <location>
        <begin position="1"/>
        <end position="11"/>
    </location>
</feature>
<evidence type="ECO:0000259" key="10">
    <source>
        <dbReference type="PROSITE" id="PS51837"/>
    </source>
</evidence>
<evidence type="ECO:0000256" key="5">
    <source>
        <dbReference type="ARBA" id="ARBA00022723"/>
    </source>
</evidence>
<keyword evidence="5" id="KW-0479">Metal-binding</keyword>
<proteinExistence type="inferred from homology"/>
<feature type="region of interest" description="Disordered" evidence="8">
    <location>
        <begin position="1"/>
        <end position="21"/>
    </location>
</feature>
<keyword evidence="6" id="KW-0862">Zinc</keyword>
<keyword evidence="12" id="KW-1185">Reference proteome</keyword>
<evidence type="ECO:0000256" key="4">
    <source>
        <dbReference type="ARBA" id="ARBA00005975"/>
    </source>
</evidence>
<evidence type="ECO:0000313" key="12">
    <source>
        <dbReference type="Proteomes" id="UP000663828"/>
    </source>
</evidence>
<evidence type="ECO:0000256" key="2">
    <source>
        <dbReference type="ARBA" id="ARBA00004481"/>
    </source>
</evidence>
<reference evidence="11" key="1">
    <citation type="submission" date="2021-02" db="EMBL/GenBank/DDBJ databases">
        <authorList>
            <person name="Nowell W R."/>
        </authorList>
    </citation>
    <scope>NUCLEOTIDE SEQUENCE</scope>
</reference>
<dbReference type="SMART" id="SM00714">
    <property type="entry name" value="LITAF"/>
    <property type="match status" value="1"/>
</dbReference>
<comment type="subcellular location">
    <subcellularLocation>
        <location evidence="2">Endosome membrane</location>
        <topology evidence="2">Peripheral membrane protein</topology>
    </subcellularLocation>
    <subcellularLocation>
        <location evidence="1">Late endosome membrane</location>
    </subcellularLocation>
    <subcellularLocation>
        <location evidence="3">Lysosome membrane</location>
        <topology evidence="3">Peripheral membrane protein</topology>
        <orientation evidence="3">Cytoplasmic side</orientation>
    </subcellularLocation>
</comment>
<comment type="caution">
    <text evidence="11">The sequence shown here is derived from an EMBL/GenBank/DDBJ whole genome shotgun (WGS) entry which is preliminary data.</text>
</comment>
<dbReference type="EMBL" id="CAJNOR010000447">
    <property type="protein sequence ID" value="CAF0917410.1"/>
    <property type="molecule type" value="Genomic_DNA"/>
</dbReference>
<dbReference type="PANTHER" id="PTHR23292:SF6">
    <property type="entry name" value="FI16602P1-RELATED"/>
    <property type="match status" value="1"/>
</dbReference>
<gene>
    <name evidence="11" type="ORF">XAT740_LOCUS8856</name>
</gene>
<feature type="domain" description="LITAF" evidence="10">
    <location>
        <begin position="95"/>
        <end position="179"/>
    </location>
</feature>
<evidence type="ECO:0000313" key="11">
    <source>
        <dbReference type="EMBL" id="CAF0917410.1"/>
    </source>
</evidence>
<dbReference type="Pfam" id="PF10601">
    <property type="entry name" value="zf-LITAF-like"/>
    <property type="match status" value="1"/>
</dbReference>
<dbReference type="PROSITE" id="PS51837">
    <property type="entry name" value="LITAF"/>
    <property type="match status" value="1"/>
</dbReference>
<dbReference type="GO" id="GO:0005765">
    <property type="term" value="C:lysosomal membrane"/>
    <property type="evidence" value="ECO:0007669"/>
    <property type="project" value="UniProtKB-SubCell"/>
</dbReference>
<keyword evidence="9" id="KW-1133">Transmembrane helix</keyword>
<protein>
    <recommendedName>
        <fullName evidence="10">LITAF domain-containing protein</fullName>
    </recommendedName>
</protein>
<keyword evidence="9" id="KW-0812">Transmembrane</keyword>
<feature type="transmembrane region" description="Helical" evidence="9">
    <location>
        <begin position="132"/>
        <end position="155"/>
    </location>
</feature>
<evidence type="ECO:0000256" key="7">
    <source>
        <dbReference type="ARBA" id="ARBA00023136"/>
    </source>
</evidence>
<evidence type="ECO:0000256" key="8">
    <source>
        <dbReference type="SAM" id="MobiDB-lite"/>
    </source>
</evidence>
<dbReference type="InterPro" id="IPR006629">
    <property type="entry name" value="LITAF"/>
</dbReference>
<dbReference type="GO" id="GO:0008270">
    <property type="term" value="F:zinc ion binding"/>
    <property type="evidence" value="ECO:0007669"/>
    <property type="project" value="TreeGrafter"/>
</dbReference>
<keyword evidence="7 9" id="KW-0472">Membrane</keyword>
<dbReference type="AlphaFoldDB" id="A0A814AUX5"/>
<evidence type="ECO:0000256" key="6">
    <source>
        <dbReference type="ARBA" id="ARBA00022833"/>
    </source>
</evidence>
<dbReference type="PANTHER" id="PTHR23292">
    <property type="entry name" value="LIPOPOLYSACCHARIDE-INDUCED TUMOR NECROSIS FACTOR-ALPHA FACTOR"/>
    <property type="match status" value="1"/>
</dbReference>
<name>A0A814AUX5_ADIRI</name>